<evidence type="ECO:0000259" key="8">
    <source>
        <dbReference type="PROSITE" id="PS50089"/>
    </source>
</evidence>
<accession>A0AAD5G7H5</accession>
<gene>
    <name evidence="9" type="ORF">M8C21_020463</name>
</gene>
<dbReference type="AlphaFoldDB" id="A0AAD5G7H5"/>
<dbReference type="Pfam" id="PF13639">
    <property type="entry name" value="zf-RING_2"/>
    <property type="match status" value="1"/>
</dbReference>
<keyword evidence="7" id="KW-0812">Transmembrane</keyword>
<keyword evidence="2" id="KW-0479">Metal-binding</keyword>
<dbReference type="InterPro" id="IPR001841">
    <property type="entry name" value="Znf_RING"/>
</dbReference>
<feature type="non-terminal residue" evidence="9">
    <location>
        <position position="190"/>
    </location>
</feature>
<keyword evidence="5 7" id="KW-0472">Membrane</keyword>
<evidence type="ECO:0000313" key="9">
    <source>
        <dbReference type="EMBL" id="KAI7730271.1"/>
    </source>
</evidence>
<dbReference type="Proteomes" id="UP001206925">
    <property type="component" value="Unassembled WGS sequence"/>
</dbReference>
<evidence type="ECO:0000256" key="7">
    <source>
        <dbReference type="SAM" id="Phobius"/>
    </source>
</evidence>
<dbReference type="Gene3D" id="3.30.40.10">
    <property type="entry name" value="Zinc/RING finger domain, C3HC4 (zinc finger)"/>
    <property type="match status" value="1"/>
</dbReference>
<dbReference type="SUPFAM" id="SSF57850">
    <property type="entry name" value="RING/U-box"/>
    <property type="match status" value="1"/>
</dbReference>
<proteinExistence type="predicted"/>
<feature type="transmembrane region" description="Helical" evidence="7">
    <location>
        <begin position="12"/>
        <end position="32"/>
    </location>
</feature>
<evidence type="ECO:0000313" key="10">
    <source>
        <dbReference type="Proteomes" id="UP001206925"/>
    </source>
</evidence>
<evidence type="ECO:0000256" key="2">
    <source>
        <dbReference type="ARBA" id="ARBA00022723"/>
    </source>
</evidence>
<dbReference type="EMBL" id="JAMZMK010010819">
    <property type="protein sequence ID" value="KAI7730271.1"/>
    <property type="molecule type" value="Genomic_DNA"/>
</dbReference>
<feature type="domain" description="RING-type" evidence="8">
    <location>
        <begin position="156"/>
        <end position="190"/>
    </location>
</feature>
<dbReference type="GO" id="GO:0008270">
    <property type="term" value="F:zinc ion binding"/>
    <property type="evidence" value="ECO:0007669"/>
    <property type="project" value="UniProtKB-KW"/>
</dbReference>
<evidence type="ECO:0000256" key="3">
    <source>
        <dbReference type="ARBA" id="ARBA00022771"/>
    </source>
</evidence>
<dbReference type="PANTHER" id="PTHR46151">
    <property type="entry name" value="NEP1-INTERACTING PROTEIN-LIKE 2"/>
    <property type="match status" value="1"/>
</dbReference>
<keyword evidence="3 6" id="KW-0863">Zinc-finger</keyword>
<name>A0AAD5G7H5_AMBAR</name>
<dbReference type="PANTHER" id="PTHR46151:SF12">
    <property type="entry name" value="RING_U-BOX SUPERFAMILY PROTEIN"/>
    <property type="match status" value="1"/>
</dbReference>
<organism evidence="9 10">
    <name type="scientific">Ambrosia artemisiifolia</name>
    <name type="common">Common ragweed</name>
    <dbReference type="NCBI Taxonomy" id="4212"/>
    <lineage>
        <taxon>Eukaryota</taxon>
        <taxon>Viridiplantae</taxon>
        <taxon>Streptophyta</taxon>
        <taxon>Embryophyta</taxon>
        <taxon>Tracheophyta</taxon>
        <taxon>Spermatophyta</taxon>
        <taxon>Magnoliopsida</taxon>
        <taxon>eudicotyledons</taxon>
        <taxon>Gunneridae</taxon>
        <taxon>Pentapetalae</taxon>
        <taxon>asterids</taxon>
        <taxon>campanulids</taxon>
        <taxon>Asterales</taxon>
        <taxon>Asteraceae</taxon>
        <taxon>Asteroideae</taxon>
        <taxon>Heliantheae alliance</taxon>
        <taxon>Heliantheae</taxon>
        <taxon>Ambrosia</taxon>
    </lineage>
</organism>
<reference evidence="9" key="1">
    <citation type="submission" date="2022-06" db="EMBL/GenBank/DDBJ databases">
        <title>Uncovering the hologenomic basis of an extraordinary plant invasion.</title>
        <authorList>
            <person name="Bieker V.C."/>
            <person name="Martin M.D."/>
            <person name="Gilbert T."/>
            <person name="Hodgins K."/>
            <person name="Battlay P."/>
            <person name="Petersen B."/>
            <person name="Wilson J."/>
        </authorList>
    </citation>
    <scope>NUCLEOTIDE SEQUENCE</scope>
    <source>
        <strain evidence="9">AA19_3_7</strain>
        <tissue evidence="9">Leaf</tissue>
    </source>
</reference>
<evidence type="ECO:0000256" key="4">
    <source>
        <dbReference type="ARBA" id="ARBA00022833"/>
    </source>
</evidence>
<keyword evidence="10" id="KW-1185">Reference proteome</keyword>
<dbReference type="PROSITE" id="PS50089">
    <property type="entry name" value="ZF_RING_2"/>
    <property type="match status" value="1"/>
</dbReference>
<comment type="subcellular location">
    <subcellularLocation>
        <location evidence="1">Membrane</location>
    </subcellularLocation>
</comment>
<evidence type="ECO:0000256" key="6">
    <source>
        <dbReference type="PROSITE-ProRule" id="PRU00175"/>
    </source>
</evidence>
<comment type="caution">
    <text evidence="9">The sequence shown here is derived from an EMBL/GenBank/DDBJ whole genome shotgun (WGS) entry which is preliminary data.</text>
</comment>
<dbReference type="InterPro" id="IPR013083">
    <property type="entry name" value="Znf_RING/FYVE/PHD"/>
</dbReference>
<protein>
    <recommendedName>
        <fullName evidence="8">RING-type domain-containing protein</fullName>
    </recommendedName>
</protein>
<keyword evidence="7" id="KW-1133">Transmembrane helix</keyword>
<dbReference type="GO" id="GO:0016020">
    <property type="term" value="C:membrane"/>
    <property type="evidence" value="ECO:0007669"/>
    <property type="project" value="UniProtKB-SubCell"/>
</dbReference>
<sequence>MADFRIRLLLNIMFRVFTAFITCTVGALIGIITGAIKGQTMETGIVRGAGVGAVSGAIVALQVVDMVANGQPFSKVALLRSLLHGKLFIEWLVRLKDVIKTQKTSAMETSFIDMFNMENNVPRGLSEDVIQDIPKRIFEGLPKTTQRDDTCNDTNCVICLQDFENREEGRELPSCRHVFHVHCIDEWLIR</sequence>
<evidence type="ECO:0000256" key="5">
    <source>
        <dbReference type="ARBA" id="ARBA00023136"/>
    </source>
</evidence>
<feature type="transmembrane region" description="Helical" evidence="7">
    <location>
        <begin position="44"/>
        <end position="64"/>
    </location>
</feature>
<keyword evidence="4" id="KW-0862">Zinc</keyword>
<evidence type="ECO:0000256" key="1">
    <source>
        <dbReference type="ARBA" id="ARBA00004370"/>
    </source>
</evidence>